<dbReference type="PATRIC" id="fig|1513271.3.peg.985"/>
<evidence type="ECO:0000313" key="3">
    <source>
        <dbReference type="Proteomes" id="UP000037600"/>
    </source>
</evidence>
<dbReference type="AlphaFoldDB" id="A0A0J8GZX7"/>
<dbReference type="OrthoDB" id="9801454at2"/>
<dbReference type="STRING" id="1513271.XM47_04750"/>
<comment type="caution">
    <text evidence="2">The sequence shown here is derived from an EMBL/GenBank/DDBJ whole genome shotgun (WGS) entry which is preliminary data.</text>
</comment>
<dbReference type="EMBL" id="LAZL01000005">
    <property type="protein sequence ID" value="KMT66303.1"/>
    <property type="molecule type" value="Genomic_DNA"/>
</dbReference>
<accession>A0A0J8GZX7</accession>
<dbReference type="Gene3D" id="3.90.950.20">
    <property type="entry name" value="CinA-like"/>
    <property type="match status" value="1"/>
</dbReference>
<keyword evidence="3" id="KW-1185">Reference proteome</keyword>
<name>A0A0J8GZX7_9ALTE</name>
<dbReference type="SUPFAM" id="SSF142433">
    <property type="entry name" value="CinA-like"/>
    <property type="match status" value="1"/>
</dbReference>
<dbReference type="NCBIfam" id="TIGR00199">
    <property type="entry name" value="PncC_domain"/>
    <property type="match status" value="1"/>
</dbReference>
<proteinExistence type="predicted"/>
<protein>
    <submittedName>
        <fullName evidence="2">Damage-inducible protein CinA</fullName>
    </submittedName>
</protein>
<feature type="domain" description="CinA C-terminal" evidence="1">
    <location>
        <begin position="10"/>
        <end position="165"/>
    </location>
</feature>
<evidence type="ECO:0000259" key="1">
    <source>
        <dbReference type="Pfam" id="PF02464"/>
    </source>
</evidence>
<dbReference type="Proteomes" id="UP000037600">
    <property type="component" value="Unassembled WGS sequence"/>
</dbReference>
<organism evidence="2 3">
    <name type="scientific">Catenovulum maritimum</name>
    <dbReference type="NCBI Taxonomy" id="1513271"/>
    <lineage>
        <taxon>Bacteria</taxon>
        <taxon>Pseudomonadati</taxon>
        <taxon>Pseudomonadota</taxon>
        <taxon>Gammaproteobacteria</taxon>
        <taxon>Alteromonadales</taxon>
        <taxon>Alteromonadaceae</taxon>
        <taxon>Catenovulum</taxon>
    </lineage>
</organism>
<gene>
    <name evidence="2" type="ORF">XM47_04750</name>
</gene>
<evidence type="ECO:0000313" key="2">
    <source>
        <dbReference type="EMBL" id="KMT66303.1"/>
    </source>
</evidence>
<dbReference type="RefSeq" id="WP_048690316.1">
    <property type="nucleotide sequence ID" value="NZ_KQ130484.1"/>
</dbReference>
<sequence>MLWSKIENQSKMLGAILTRNHLTIATAESCTGGGIAYAITEIAGSSAYFNQSWVTYSNQAKQTQLGVSAGTLEQFGAVSSQTVAEMAQGVYKNSGANLAIVTSGIAGPGGATPDKPVGLVHFGFLFNPVNSISNSESQVLTSHHVFSGDRKQVRDQAISYALEKAIEIANNSEQKII</sequence>
<dbReference type="InterPro" id="IPR036653">
    <property type="entry name" value="CinA-like_C"/>
</dbReference>
<reference evidence="2 3" key="1">
    <citation type="submission" date="2015-04" db="EMBL/GenBank/DDBJ databases">
        <title>Draft Genome Sequence of the Novel Agar-Digesting Marine Bacterium Q1.</title>
        <authorList>
            <person name="Li Y."/>
            <person name="Li D."/>
            <person name="Chen G."/>
            <person name="Du Z."/>
        </authorList>
    </citation>
    <scope>NUCLEOTIDE SEQUENCE [LARGE SCALE GENOMIC DNA]</scope>
    <source>
        <strain evidence="2 3">Q1</strain>
    </source>
</reference>
<dbReference type="Pfam" id="PF02464">
    <property type="entry name" value="CinA"/>
    <property type="match status" value="1"/>
</dbReference>
<dbReference type="InterPro" id="IPR008136">
    <property type="entry name" value="CinA_C"/>
</dbReference>